<proteinExistence type="predicted"/>
<dbReference type="SUPFAM" id="SSF56784">
    <property type="entry name" value="HAD-like"/>
    <property type="match status" value="1"/>
</dbReference>
<dbReference type="InterPro" id="IPR036412">
    <property type="entry name" value="HAD-like_sf"/>
</dbReference>
<dbReference type="InterPro" id="IPR010037">
    <property type="entry name" value="FkbH_domain"/>
</dbReference>
<protein>
    <submittedName>
        <fullName evidence="3">Methoxymalonyl-ACP biosynthesis protein FkbH</fullName>
    </submittedName>
</protein>
<evidence type="ECO:0000313" key="5">
    <source>
        <dbReference type="Proteomes" id="UP000233778"/>
    </source>
</evidence>
<dbReference type="OrthoDB" id="7671190at2"/>
<dbReference type="KEGG" id="serq:CWC46_16090"/>
<keyword evidence="4" id="KW-1185">Reference proteome</keyword>
<dbReference type="EMBL" id="CP025085">
    <property type="protein sequence ID" value="AUH01200.1"/>
    <property type="molecule type" value="Genomic_DNA"/>
</dbReference>
<evidence type="ECO:0000256" key="1">
    <source>
        <dbReference type="ARBA" id="ARBA00022723"/>
    </source>
</evidence>
<evidence type="ECO:0000313" key="4">
    <source>
        <dbReference type="Proteomes" id="UP000017700"/>
    </source>
</evidence>
<dbReference type="KEGG" id="sera:Ser39006_016090"/>
<dbReference type="Proteomes" id="UP000233778">
    <property type="component" value="Chromosome"/>
</dbReference>
<reference evidence="3" key="2">
    <citation type="submission" date="2013-09" db="EMBL/GenBank/DDBJ databases">
        <authorList>
            <person name="Wang G."/>
            <person name="Yang Y."/>
            <person name="Su Y."/>
        </authorList>
    </citation>
    <scope>NUCLEOTIDE SEQUENCE</scope>
    <source>
        <strain evidence="3">ATCC 39006</strain>
    </source>
</reference>
<dbReference type="NCBIfam" id="TIGR01681">
    <property type="entry name" value="HAD-SF-IIIC"/>
    <property type="match status" value="1"/>
</dbReference>
<sequence length="584" mass="66695">MEKDTALDKIALSKKIDSTDKRIIRGVIFSDFNHKALNDLITYNIGKMGCFPEFYDEVYSNYFPHILGNMDEISDFNAHFHVYIIDGTFIEDGIGCARSADVIREKITEYKDRLEYVLNFSTQICKAHTFINTIHISEVVLKQYTALNKRAEIKSLLNDFNAFIQSKSHIGSHITVIDIQEFNTAGGSAEDGKLAQLLGLSVGLGTLDDMARSISSTLRMTMGKTIKCVVTDLDNTLWKGTLADDGIDNIIISDKQVGTGFLRYQRFLSSLYDQGIILAICSKNNLENVEAMFQRRSNELQISLDKFSVISANWDEKSTNIVKIAKELNISIEHMMFIDDSGYECAEVKTRCPEITVVDFSGDVAENVSWIITQDYFQRETLSNDDRLRNLTYSQNKIRTEMRKNYADNNDFLASLNMTLSIRRIDDATFDRVSQLTLRTNQFNMTTRRMSMNDVAEFNHNSDNLIVTLNCHDNIGDYGTIGAMFLRFSNERCYIDNFIMSCRIFGRQVEFAAIQWLFDLCKQKSINIIEAAFIPTEKNKKFRSFYHDCGFDNTKDTIFNIVGQDNYHLAGKSHSVAIQEEIVI</sequence>
<evidence type="ECO:0000313" key="3">
    <source>
        <dbReference type="EMBL" id="AUH05520.1"/>
    </source>
</evidence>
<dbReference type="GO" id="GO:0046872">
    <property type="term" value="F:metal ion binding"/>
    <property type="evidence" value="ECO:0007669"/>
    <property type="project" value="UniProtKB-KW"/>
</dbReference>
<evidence type="ECO:0000313" key="2">
    <source>
        <dbReference type="EMBL" id="AUH01200.1"/>
    </source>
</evidence>
<dbReference type="InterPro" id="IPR010033">
    <property type="entry name" value="HAD_SF_ppase_IIIC"/>
</dbReference>
<dbReference type="Gene3D" id="3.40.50.1110">
    <property type="entry name" value="SGNH hydrolase"/>
    <property type="match status" value="1"/>
</dbReference>
<dbReference type="AlphaFoldDB" id="A0A2I5TLS6"/>
<reference evidence="3 4" key="1">
    <citation type="journal article" date="2013" name="Genome Announc.">
        <title>Draft genome sequence of Serratia sp. strain ATCC 39006, a model bacterium for analysis of the biosynthesis and regulation of prodigiosin, a carbapenem, and gas vesicles.</title>
        <authorList>
            <person name="Fineran P.C."/>
            <person name="Iglesias Cans M.C."/>
            <person name="Ramsay J.P."/>
            <person name="Wilf N.M."/>
            <person name="Cossyleon D."/>
            <person name="McNeil M.B."/>
            <person name="Williamson N.R."/>
            <person name="Monson R.E."/>
            <person name="Becher S.A."/>
            <person name="Stanton J.A."/>
            <person name="Brugger K."/>
            <person name="Brown S.D."/>
            <person name="Salmond G.P."/>
        </authorList>
    </citation>
    <scope>NUCLEOTIDE SEQUENCE [LARGE SCALE GENOMIC DNA]</scope>
    <source>
        <strain evidence="3">ATCC 39006</strain>
        <strain evidence="4">ATCC 39006 / SC 11482</strain>
    </source>
</reference>
<accession>A0A2I5TLS6</accession>
<dbReference type="Proteomes" id="UP000017700">
    <property type="component" value="Chromosome"/>
</dbReference>
<name>A0A2I5TLS6_SERS3</name>
<keyword evidence="1" id="KW-0479">Metal-binding</keyword>
<dbReference type="Gene3D" id="3.40.50.1000">
    <property type="entry name" value="HAD superfamily/HAD-like"/>
    <property type="match status" value="1"/>
</dbReference>
<dbReference type="InterPro" id="IPR023214">
    <property type="entry name" value="HAD_sf"/>
</dbReference>
<dbReference type="RefSeq" id="WP_021015531.1">
    <property type="nucleotide sequence ID" value="NZ_CP025084.1"/>
</dbReference>
<reference evidence="3" key="4">
    <citation type="submission" date="2017-11" db="EMBL/GenBank/DDBJ databases">
        <title>Complete genome sequence of Serratia sp. ATCC 39006.</title>
        <authorList>
            <person name="Hampton H.G."/>
            <person name="Jackson S.A."/>
            <person name="Jauregui R."/>
            <person name="Poulter G.T.M."/>
            <person name="Salmond G.P.C."/>
            <person name="Fineran P.C."/>
        </authorList>
    </citation>
    <scope>NUCLEOTIDE SEQUENCE</scope>
    <source>
        <strain evidence="3">ATCC 39006</strain>
    </source>
</reference>
<organism evidence="3 4">
    <name type="scientific">Serratia sp. (strain ATCC 39006)</name>
    <name type="common">Prodigiosinella confusarubida</name>
    <dbReference type="NCBI Taxonomy" id="104623"/>
    <lineage>
        <taxon>Bacteria</taxon>
        <taxon>Pseudomonadati</taxon>
        <taxon>Pseudomonadota</taxon>
        <taxon>Gammaproteobacteria</taxon>
        <taxon>Enterobacterales</taxon>
        <taxon>Pectobacteriaceae</taxon>
        <taxon>Prodigiosinella</taxon>
    </lineage>
</organism>
<dbReference type="GO" id="GO:0016788">
    <property type="term" value="F:hydrolase activity, acting on ester bonds"/>
    <property type="evidence" value="ECO:0007669"/>
    <property type="project" value="UniProtKB-ARBA"/>
</dbReference>
<reference evidence="2 5" key="3">
    <citation type="submission" date="2017-11" db="EMBL/GenBank/DDBJ databases">
        <title>Complete genome sequence of Serratia sp. ATCC 39006 LacA.</title>
        <authorList>
            <person name="Hampton H.G."/>
            <person name="Jackson S.A."/>
            <person name="Jauregui R."/>
            <person name="Poulter G.T.M."/>
            <person name="Salmond G.P.C."/>
            <person name="Fineran P.C."/>
        </authorList>
    </citation>
    <scope>NUCLEOTIDE SEQUENCE [LARGE SCALE GENOMIC DNA]</scope>
    <source>
        <strain evidence="2 5">ATCC 39006</strain>
    </source>
</reference>
<gene>
    <name evidence="2" type="ORF">CWC46_16090</name>
    <name evidence="3" type="ORF">Ser39006_016090</name>
</gene>
<dbReference type="NCBIfam" id="TIGR01686">
    <property type="entry name" value="FkbH"/>
    <property type="match status" value="1"/>
</dbReference>
<dbReference type="STRING" id="104623.Ser39006_02265"/>
<dbReference type="InterPro" id="IPR036514">
    <property type="entry name" value="SGNH_hydro_sf"/>
</dbReference>
<dbReference type="EMBL" id="CP025084">
    <property type="protein sequence ID" value="AUH05520.1"/>
    <property type="molecule type" value="Genomic_DNA"/>
</dbReference>